<organism evidence="8 9">
    <name type="scientific">Phialocephala subalpina</name>
    <dbReference type="NCBI Taxonomy" id="576137"/>
    <lineage>
        <taxon>Eukaryota</taxon>
        <taxon>Fungi</taxon>
        <taxon>Dikarya</taxon>
        <taxon>Ascomycota</taxon>
        <taxon>Pezizomycotina</taxon>
        <taxon>Leotiomycetes</taxon>
        <taxon>Helotiales</taxon>
        <taxon>Mollisiaceae</taxon>
        <taxon>Phialocephala</taxon>
        <taxon>Phialocephala fortinii species complex</taxon>
    </lineage>
</organism>
<dbReference type="PANTHER" id="PTHR48069">
    <property type="entry name" value="DIHYDROFOLATE REDUCTASE"/>
    <property type="match status" value="1"/>
</dbReference>
<dbReference type="Gene3D" id="3.40.430.10">
    <property type="entry name" value="Dihydrofolate Reductase, subunit A"/>
    <property type="match status" value="1"/>
</dbReference>
<dbReference type="InterPro" id="IPR001796">
    <property type="entry name" value="DHFR_dom"/>
</dbReference>
<dbReference type="OrthoDB" id="414698at2759"/>
<evidence type="ECO:0000256" key="1">
    <source>
        <dbReference type="ARBA" id="ARBA00004903"/>
    </source>
</evidence>
<dbReference type="InterPro" id="IPR024072">
    <property type="entry name" value="DHFR-like_dom_sf"/>
</dbReference>
<keyword evidence="4" id="KW-0554">One-carbon metabolism</keyword>
<dbReference type="Proteomes" id="UP000184330">
    <property type="component" value="Unassembled WGS sequence"/>
</dbReference>
<evidence type="ECO:0000256" key="5">
    <source>
        <dbReference type="ARBA" id="ARBA00022857"/>
    </source>
</evidence>
<feature type="domain" description="DHFR" evidence="7">
    <location>
        <begin position="23"/>
        <end position="253"/>
    </location>
</feature>
<accession>A0A1L7XRG6</accession>
<evidence type="ECO:0000256" key="3">
    <source>
        <dbReference type="ARBA" id="ARBA00018886"/>
    </source>
</evidence>
<protein>
    <recommendedName>
        <fullName evidence="3">Dihydrofolate reductase</fullName>
        <ecNumber evidence="2">1.5.1.3</ecNumber>
    </recommendedName>
</protein>
<dbReference type="GO" id="GO:0046655">
    <property type="term" value="P:folic acid metabolic process"/>
    <property type="evidence" value="ECO:0007669"/>
    <property type="project" value="TreeGrafter"/>
</dbReference>
<dbReference type="SUPFAM" id="SSF53597">
    <property type="entry name" value="Dihydrofolate reductase-like"/>
    <property type="match status" value="1"/>
</dbReference>
<proteinExistence type="predicted"/>
<dbReference type="GO" id="GO:0046654">
    <property type="term" value="P:tetrahydrofolate biosynthetic process"/>
    <property type="evidence" value="ECO:0007669"/>
    <property type="project" value="InterPro"/>
</dbReference>
<evidence type="ECO:0000259" key="7">
    <source>
        <dbReference type="PROSITE" id="PS51330"/>
    </source>
</evidence>
<evidence type="ECO:0000313" key="8">
    <source>
        <dbReference type="EMBL" id="CZR67646.1"/>
    </source>
</evidence>
<evidence type="ECO:0000256" key="6">
    <source>
        <dbReference type="ARBA" id="ARBA00023002"/>
    </source>
</evidence>
<gene>
    <name evidence="8" type="ORF">PAC_17545</name>
</gene>
<dbReference type="PROSITE" id="PS51330">
    <property type="entry name" value="DHFR_2"/>
    <property type="match status" value="1"/>
</dbReference>
<dbReference type="PANTHER" id="PTHR48069:SF3">
    <property type="entry name" value="DIHYDROFOLATE REDUCTASE"/>
    <property type="match status" value="1"/>
</dbReference>
<dbReference type="AlphaFoldDB" id="A0A1L7XRG6"/>
<dbReference type="EMBL" id="FJOG01000046">
    <property type="protein sequence ID" value="CZR67646.1"/>
    <property type="molecule type" value="Genomic_DNA"/>
</dbReference>
<dbReference type="GO" id="GO:0004146">
    <property type="term" value="F:dihydrofolate reductase activity"/>
    <property type="evidence" value="ECO:0007669"/>
    <property type="project" value="UniProtKB-EC"/>
</dbReference>
<name>A0A1L7XRG6_9HELO</name>
<dbReference type="GO" id="GO:0046452">
    <property type="term" value="P:dihydrofolate metabolic process"/>
    <property type="evidence" value="ECO:0007669"/>
    <property type="project" value="TreeGrafter"/>
</dbReference>
<sequence length="254" mass="29194">MVPETITPLSDWNSSKTTRRWPSVTIIIAATQTMGMSFERHLPWPKLKREHNYFESTTKRVASNRTMNAVIMGYNTWDKEPTKRYPDRIGVVVTREPEKVRARLRDDHRKGFVHIATSIPGAVELLEKTYPYPNEQEKELWHGSLGPASGNGNQGAYEYGKNDLPCLGRIFIIGGAGFCRDALKISWVDRLLLTRVMADFKSDTFFPLLLDGRGNEQWRRQSDNAFLKWGGADIPIGVQWENGIEWEAYMFERV</sequence>
<evidence type="ECO:0000313" key="9">
    <source>
        <dbReference type="Proteomes" id="UP000184330"/>
    </source>
</evidence>
<reference evidence="8 9" key="1">
    <citation type="submission" date="2016-03" db="EMBL/GenBank/DDBJ databases">
        <authorList>
            <person name="Ploux O."/>
        </authorList>
    </citation>
    <scope>NUCLEOTIDE SEQUENCE [LARGE SCALE GENOMIC DNA]</scope>
    <source>
        <strain evidence="8 9">UAMH 11012</strain>
    </source>
</reference>
<keyword evidence="6" id="KW-0560">Oxidoreductase</keyword>
<evidence type="ECO:0000256" key="4">
    <source>
        <dbReference type="ARBA" id="ARBA00022563"/>
    </source>
</evidence>
<evidence type="ECO:0000256" key="2">
    <source>
        <dbReference type="ARBA" id="ARBA00012856"/>
    </source>
</evidence>
<keyword evidence="9" id="KW-1185">Reference proteome</keyword>
<dbReference type="GO" id="GO:0050661">
    <property type="term" value="F:NADP binding"/>
    <property type="evidence" value="ECO:0007669"/>
    <property type="project" value="InterPro"/>
</dbReference>
<dbReference type="STRING" id="576137.A0A1L7XRG6"/>
<comment type="pathway">
    <text evidence="1">Cofactor biosynthesis; tetrahydrofolate biosynthesis; 5,6,7,8-tetrahydrofolate from 7,8-dihydrofolate: step 1/1.</text>
</comment>
<dbReference type="InterPro" id="IPR012259">
    <property type="entry name" value="DHFR"/>
</dbReference>
<dbReference type="CDD" id="cd00209">
    <property type="entry name" value="DHFR"/>
    <property type="match status" value="1"/>
</dbReference>
<dbReference type="EC" id="1.5.1.3" evidence="2"/>
<dbReference type="GO" id="GO:0006730">
    <property type="term" value="P:one-carbon metabolic process"/>
    <property type="evidence" value="ECO:0007669"/>
    <property type="project" value="UniProtKB-KW"/>
</dbReference>
<keyword evidence="5" id="KW-0521">NADP</keyword>
<dbReference type="GO" id="GO:0005739">
    <property type="term" value="C:mitochondrion"/>
    <property type="evidence" value="ECO:0007669"/>
    <property type="project" value="TreeGrafter"/>
</dbReference>